<evidence type="ECO:0000256" key="2">
    <source>
        <dbReference type="ARBA" id="ARBA00007025"/>
    </source>
</evidence>
<dbReference type="InterPro" id="IPR044573">
    <property type="entry name" value="ARIP4_DEXHc"/>
</dbReference>
<dbReference type="InterPro" id="IPR001650">
    <property type="entry name" value="Helicase_C-like"/>
</dbReference>
<dbReference type="InterPro" id="IPR000330">
    <property type="entry name" value="SNF2_N"/>
</dbReference>
<evidence type="ECO:0000256" key="3">
    <source>
        <dbReference type="ARBA" id="ARBA00022741"/>
    </source>
</evidence>
<dbReference type="GO" id="GO:0005524">
    <property type="term" value="F:ATP binding"/>
    <property type="evidence" value="ECO:0007669"/>
    <property type="project" value="UniProtKB-KW"/>
</dbReference>
<dbReference type="Pfam" id="PF00176">
    <property type="entry name" value="SNF2-rel_dom"/>
    <property type="match status" value="1"/>
</dbReference>
<dbReference type="CDD" id="cd18069">
    <property type="entry name" value="DEXHc_ARIP4"/>
    <property type="match status" value="1"/>
</dbReference>
<name>A0A671YG77_SPAAU</name>
<dbReference type="InterPro" id="IPR027417">
    <property type="entry name" value="P-loop_NTPase"/>
</dbReference>
<dbReference type="SUPFAM" id="SSF52540">
    <property type="entry name" value="P-loop containing nucleoside triphosphate hydrolases"/>
    <property type="match status" value="2"/>
</dbReference>
<accession>A0A671YG77</accession>
<dbReference type="InterPro" id="IPR038718">
    <property type="entry name" value="SNF2-like_sf"/>
</dbReference>
<evidence type="ECO:0000256" key="7">
    <source>
        <dbReference type="ARBA" id="ARBA00023125"/>
    </source>
</evidence>
<sequence>MSEEAISESDLEPSLNSEEEYMEDEEEEDLEDMEEDEDENDGDDEDDSFFPSAYRKLLKEDQLEAGTKAAQQEEMERRKRLEQQRKDFPTPAPTVPESQLGDLDAASLLGEVSHLVPGLLSKQDVICLDSSGDEDEKVDPNLPGLAIEDDIIELSSGDEDALQISSESADEDADGTSGSEESSGAHTNDGMNLPDAQGQVLVNINHPAEEKDLYLAPQLARAVKPHQVGGIRFLYDNLIESLERYKTSSGFGCILAHSMGLGKTLQVISFIEILMKNTEAHTVLAIVPVNTLQNWLTEFNLWLPPQEALAPETDPAVVTGRNFKVHVLNDEHKTTLARAKVVEDWSRDGGVLLMGYEMYRLLSMKKSFVMGKKRKSKKPAGPIIIDLDEEDRQQELMKGIERAITRPGPDVVICDEGHRIKNYHASTSQALKNIRSRRRVVLTGYPLQNNLIEYWCMVDFVRPDFLGTRQEFSNMFERPILNGQCMDSTPQDVRLMRYRSHVLHSLLEGFVQRRGHDVLRDQLPSKEEHVILVRLSPIQRALYTEFMKRFREAGNNGWLGLNPLKAFCVCCKIWNHPDVLYEALQKENQANEQDLDLDDITSAGNTRCSAPGAGLKAKVADSSNSKVNNSLPPINPSQDRANQVITYEWAKDIMSNYNTGVLENSAKMVLLFHLIDESVGRGDKMLVFSQSLSTLSVIEDFLSKRPMPTGTFSPDTPSKTWVRNLNYYRLDGSTSASERERLINQFNDPENTATWVFLLSTRAGCLGVNLIGANRVVVFDASWNPCHDAQAVCRVYRYGQRKPCYIYRLVCDYTLEKKIYDRQVSKQGMSDRVVDDLNPVLNFTRKEVESLLHFVEEEPGKISLTSPEDMEIVLYQACHLYPHLITKQPFHHESLLVDRKESKLTKAEKRAAKKSYEDEKRASVPYSRPSYAPYYPTSDQTLTNIPAFNQRGWRPMARPDDKPVASVRPIQSTPIPMMPRQVGMGMAGSSSAGSLPVNFLQKAGVYVQRIVTTTDIVIPGANSTTDVQARISAGESIHVIRGSKGTYIRTNDGRIFAIRSGKISRPAVGDSQGPLIHPVSNGCSSPGDQQQSSPNGEQRSSSPLSSEILREISRYTSSTGDAPAGVGNELQLTDDILSSALEMRGSKRRSSDSQGNTQIGGKRTSAASHFPGLSMNSGGLSFPPVGLNSSSLLGNLGHMSHPLLMGGSGGSSFLQTPGQTLADLQTIPSSSSLPTVFSSASTTIPMSSSSSAAPSSSLASGFPLNYSQSLLSEPRMFPTPLLSGSGGFPAPNSSSTTSSFLSHFNNPTSSLLGAALTQPDRHHSAENGGSSSDDDVIEVTGQ</sequence>
<feature type="compositionally biased region" description="Polar residues" evidence="9">
    <location>
        <begin position="176"/>
        <end position="190"/>
    </location>
</feature>
<keyword evidence="13" id="KW-1185">Reference proteome</keyword>
<dbReference type="Gene3D" id="3.40.50.10810">
    <property type="entry name" value="Tandem AAA-ATPase domain"/>
    <property type="match status" value="1"/>
</dbReference>
<dbReference type="InterPro" id="IPR049730">
    <property type="entry name" value="SNF2/RAD54-like_C"/>
</dbReference>
<dbReference type="PROSITE" id="PS51192">
    <property type="entry name" value="HELICASE_ATP_BIND_1"/>
    <property type="match status" value="1"/>
</dbReference>
<dbReference type="InterPro" id="IPR044574">
    <property type="entry name" value="ARIP4-like"/>
</dbReference>
<dbReference type="Gene3D" id="3.40.50.300">
    <property type="entry name" value="P-loop containing nucleotide triphosphate hydrolases"/>
    <property type="match status" value="2"/>
</dbReference>
<dbReference type="Gene3D" id="1.20.120.850">
    <property type="entry name" value="SWI2/SNF2 ATPases, N-terminal domain"/>
    <property type="match status" value="1"/>
</dbReference>
<dbReference type="InterPro" id="IPR014001">
    <property type="entry name" value="Helicase_ATP-bd"/>
</dbReference>
<evidence type="ECO:0000313" key="13">
    <source>
        <dbReference type="Proteomes" id="UP000472265"/>
    </source>
</evidence>
<evidence type="ECO:0000259" key="10">
    <source>
        <dbReference type="PROSITE" id="PS51192"/>
    </source>
</evidence>
<feature type="region of interest" description="Disordered" evidence="9">
    <location>
        <begin position="902"/>
        <end position="930"/>
    </location>
</feature>
<dbReference type="SMART" id="SM00490">
    <property type="entry name" value="HELICc"/>
    <property type="match status" value="1"/>
</dbReference>
<protein>
    <submittedName>
        <fullName evidence="12">RAD54 like 2</fullName>
    </submittedName>
</protein>
<evidence type="ECO:0000256" key="5">
    <source>
        <dbReference type="ARBA" id="ARBA00022806"/>
    </source>
</evidence>
<dbReference type="GO" id="GO:0005634">
    <property type="term" value="C:nucleus"/>
    <property type="evidence" value="ECO:0007669"/>
    <property type="project" value="UniProtKB-SubCell"/>
</dbReference>
<feature type="region of interest" description="Disordered" evidence="9">
    <location>
        <begin position="1066"/>
        <end position="1106"/>
    </location>
</feature>
<feature type="compositionally biased region" description="Acidic residues" evidence="9">
    <location>
        <begin position="1"/>
        <end position="48"/>
    </location>
</feature>
<feature type="compositionally biased region" description="Basic and acidic residues" evidence="9">
    <location>
        <begin position="902"/>
        <end position="922"/>
    </location>
</feature>
<dbReference type="GO" id="GO:0003677">
    <property type="term" value="F:DNA binding"/>
    <property type="evidence" value="ECO:0007669"/>
    <property type="project" value="UniProtKB-KW"/>
</dbReference>
<feature type="compositionally biased region" description="Acidic residues" evidence="9">
    <location>
        <begin position="1332"/>
        <end position="1342"/>
    </location>
</feature>
<feature type="compositionally biased region" description="Polar residues" evidence="9">
    <location>
        <begin position="1081"/>
        <end position="1105"/>
    </location>
</feature>
<evidence type="ECO:0000256" key="9">
    <source>
        <dbReference type="SAM" id="MobiDB-lite"/>
    </source>
</evidence>
<dbReference type="SMART" id="SM00487">
    <property type="entry name" value="DEXDc"/>
    <property type="match status" value="1"/>
</dbReference>
<evidence type="ECO:0000256" key="8">
    <source>
        <dbReference type="ARBA" id="ARBA00023242"/>
    </source>
</evidence>
<keyword evidence="3" id="KW-0547">Nucleotide-binding</keyword>
<dbReference type="Ensembl" id="ENSSAUT00010064530.1">
    <property type="protein sequence ID" value="ENSSAUP00010061529.1"/>
    <property type="gene ID" value="ENSSAUG00010024833.1"/>
</dbReference>
<organism evidence="12 13">
    <name type="scientific">Sparus aurata</name>
    <name type="common">Gilthead sea bream</name>
    <dbReference type="NCBI Taxonomy" id="8175"/>
    <lineage>
        <taxon>Eukaryota</taxon>
        <taxon>Metazoa</taxon>
        <taxon>Chordata</taxon>
        <taxon>Craniata</taxon>
        <taxon>Vertebrata</taxon>
        <taxon>Euteleostomi</taxon>
        <taxon>Actinopterygii</taxon>
        <taxon>Neopterygii</taxon>
        <taxon>Teleostei</taxon>
        <taxon>Neoteleostei</taxon>
        <taxon>Acanthomorphata</taxon>
        <taxon>Eupercaria</taxon>
        <taxon>Spariformes</taxon>
        <taxon>Sparidae</taxon>
        <taxon>Sparus</taxon>
    </lineage>
</organism>
<feature type="region of interest" description="Disordered" evidence="9">
    <location>
        <begin position="1143"/>
        <end position="1170"/>
    </location>
</feature>
<evidence type="ECO:0000256" key="6">
    <source>
        <dbReference type="ARBA" id="ARBA00022840"/>
    </source>
</evidence>
<reference evidence="12" key="2">
    <citation type="submission" date="2025-08" db="UniProtKB">
        <authorList>
            <consortium name="Ensembl"/>
        </authorList>
    </citation>
    <scope>IDENTIFICATION</scope>
</reference>
<keyword evidence="8" id="KW-0539">Nucleus</keyword>
<keyword evidence="4" id="KW-0378">Hydrolase</keyword>
<evidence type="ECO:0000256" key="1">
    <source>
        <dbReference type="ARBA" id="ARBA00004123"/>
    </source>
</evidence>
<dbReference type="GO" id="GO:0004386">
    <property type="term" value="F:helicase activity"/>
    <property type="evidence" value="ECO:0007669"/>
    <property type="project" value="UniProtKB-KW"/>
</dbReference>
<dbReference type="CDD" id="cd18793">
    <property type="entry name" value="SF2_C_SNF"/>
    <property type="match status" value="1"/>
</dbReference>
<keyword evidence="7" id="KW-0238">DNA-binding</keyword>
<reference evidence="12" key="1">
    <citation type="submission" date="2021-04" db="EMBL/GenBank/DDBJ databases">
        <authorList>
            <consortium name="Wellcome Sanger Institute Data Sharing"/>
        </authorList>
    </citation>
    <scope>NUCLEOTIDE SEQUENCE [LARGE SCALE GENOMIC DNA]</scope>
</reference>
<dbReference type="Pfam" id="PF00271">
    <property type="entry name" value="Helicase_C"/>
    <property type="match status" value="1"/>
</dbReference>
<dbReference type="GO" id="GO:0016887">
    <property type="term" value="F:ATP hydrolysis activity"/>
    <property type="evidence" value="ECO:0007669"/>
    <property type="project" value="InterPro"/>
</dbReference>
<dbReference type="PANTHER" id="PTHR45797">
    <property type="entry name" value="RAD54-LIKE"/>
    <property type="match status" value="1"/>
</dbReference>
<comment type="similarity">
    <text evidence="2">Belongs to the SNF2/RAD54 helicase family.</text>
</comment>
<comment type="subcellular location">
    <subcellularLocation>
        <location evidence="1">Nucleus</location>
    </subcellularLocation>
</comment>
<gene>
    <name evidence="12" type="primary">RAD54L2</name>
    <name evidence="12" type="synonym">rad54l2</name>
</gene>
<evidence type="ECO:0000313" key="12">
    <source>
        <dbReference type="Ensembl" id="ENSSAUP00010061529.1"/>
    </source>
</evidence>
<feature type="region of interest" description="Disordered" evidence="9">
    <location>
        <begin position="1"/>
        <end position="101"/>
    </location>
</feature>
<feature type="compositionally biased region" description="Basic and acidic residues" evidence="9">
    <location>
        <begin position="74"/>
        <end position="88"/>
    </location>
</feature>
<feature type="region of interest" description="Disordered" evidence="9">
    <location>
        <begin position="165"/>
        <end position="192"/>
    </location>
</feature>
<dbReference type="PANTHER" id="PTHR45797:SF1">
    <property type="entry name" value="HELICASE ARIP4"/>
    <property type="match status" value="1"/>
</dbReference>
<proteinExistence type="inferred from homology"/>
<dbReference type="PROSITE" id="PS51194">
    <property type="entry name" value="HELICASE_CTER"/>
    <property type="match status" value="1"/>
</dbReference>
<feature type="domain" description="Helicase ATP-binding" evidence="10">
    <location>
        <begin position="244"/>
        <end position="464"/>
    </location>
</feature>
<evidence type="ECO:0000259" key="11">
    <source>
        <dbReference type="PROSITE" id="PS51194"/>
    </source>
</evidence>
<dbReference type="Proteomes" id="UP000472265">
    <property type="component" value="Chromosome 6"/>
</dbReference>
<keyword evidence="6" id="KW-0067">ATP-binding</keyword>
<feature type="region of interest" description="Disordered" evidence="9">
    <location>
        <begin position="1311"/>
        <end position="1342"/>
    </location>
</feature>
<evidence type="ECO:0000256" key="4">
    <source>
        <dbReference type="ARBA" id="ARBA00022801"/>
    </source>
</evidence>
<reference evidence="12" key="3">
    <citation type="submission" date="2025-09" db="UniProtKB">
        <authorList>
            <consortium name="Ensembl"/>
        </authorList>
    </citation>
    <scope>IDENTIFICATION</scope>
</reference>
<dbReference type="GeneTree" id="ENSGT00940000155763"/>
<feature type="domain" description="Helicase C-terminal" evidence="11">
    <location>
        <begin position="667"/>
        <end position="841"/>
    </location>
</feature>
<keyword evidence="5" id="KW-0347">Helicase</keyword>